<dbReference type="InterPro" id="IPR046703">
    <property type="entry name" value="DUF6776"/>
</dbReference>
<name>A0AAV3U2J2_9ALTE</name>
<organism evidence="2 3">
    <name type="scientific">Halioxenophilus aromaticivorans</name>
    <dbReference type="NCBI Taxonomy" id="1306992"/>
    <lineage>
        <taxon>Bacteria</taxon>
        <taxon>Pseudomonadati</taxon>
        <taxon>Pseudomonadota</taxon>
        <taxon>Gammaproteobacteria</taxon>
        <taxon>Alteromonadales</taxon>
        <taxon>Alteromonadaceae</taxon>
        <taxon>Halioxenophilus</taxon>
    </lineage>
</organism>
<accession>A0AAV3U2J2</accession>
<gene>
    <name evidence="2" type="ORF">GCM10025791_20310</name>
</gene>
<evidence type="ECO:0000256" key="1">
    <source>
        <dbReference type="SAM" id="Coils"/>
    </source>
</evidence>
<feature type="coiled-coil region" evidence="1">
    <location>
        <begin position="11"/>
        <end position="84"/>
    </location>
</feature>
<dbReference type="EMBL" id="BAABLX010000012">
    <property type="protein sequence ID" value="GAA4941771.1"/>
    <property type="molecule type" value="Genomic_DNA"/>
</dbReference>
<dbReference type="Pfam" id="PF20567">
    <property type="entry name" value="DUF6776"/>
    <property type="match status" value="1"/>
</dbReference>
<protein>
    <submittedName>
        <fullName evidence="2">Uncharacterized protein</fullName>
    </submittedName>
</protein>
<sequence length="222" mass="24638">MSIVVAATLSAVLLSKQARDLNRELAHENQRVVADAQQARLHAEQALLQLETQKAATNIDRVAASKNREDIVALQATIAQLQAEIGFYRGLMDPNSKRKGVDVGSVQLFATTDPLRYRYSVVVQQVAANHNRVSGAIELSVVGRAEGKESRLSLSQVSQQAEQDTIKLKFKYFQTLEGEISLPEGFQPDWLEWQLKATVSGKTSNDSGKLAWQTTEVNYVWK</sequence>
<keyword evidence="3" id="KW-1185">Reference proteome</keyword>
<comment type="caution">
    <text evidence="2">The sequence shown here is derived from an EMBL/GenBank/DDBJ whole genome shotgun (WGS) entry which is preliminary data.</text>
</comment>
<reference evidence="3" key="1">
    <citation type="journal article" date="2019" name="Int. J. Syst. Evol. Microbiol.">
        <title>The Global Catalogue of Microorganisms (GCM) 10K type strain sequencing project: providing services to taxonomists for standard genome sequencing and annotation.</title>
        <authorList>
            <consortium name="The Broad Institute Genomics Platform"/>
            <consortium name="The Broad Institute Genome Sequencing Center for Infectious Disease"/>
            <person name="Wu L."/>
            <person name="Ma J."/>
        </authorList>
    </citation>
    <scope>NUCLEOTIDE SEQUENCE [LARGE SCALE GENOMIC DNA]</scope>
    <source>
        <strain evidence="3">JCM 19134</strain>
    </source>
</reference>
<proteinExistence type="predicted"/>
<evidence type="ECO:0000313" key="3">
    <source>
        <dbReference type="Proteomes" id="UP001409585"/>
    </source>
</evidence>
<keyword evidence="1" id="KW-0175">Coiled coil</keyword>
<dbReference type="Proteomes" id="UP001409585">
    <property type="component" value="Unassembled WGS sequence"/>
</dbReference>
<dbReference type="AlphaFoldDB" id="A0AAV3U2J2"/>
<evidence type="ECO:0000313" key="2">
    <source>
        <dbReference type="EMBL" id="GAA4941771.1"/>
    </source>
</evidence>